<dbReference type="PANTHER" id="PTHR30469:SF37">
    <property type="entry name" value="RAGD PROTEIN"/>
    <property type="match status" value="1"/>
</dbReference>
<accession>A0A4V3JQN5</accession>
<name>A0A4V3JQN5_9LEPT</name>
<evidence type="ECO:0000256" key="1">
    <source>
        <dbReference type="ARBA" id="ARBA00009477"/>
    </source>
</evidence>
<evidence type="ECO:0000259" key="2">
    <source>
        <dbReference type="Pfam" id="PF25954"/>
    </source>
</evidence>
<dbReference type="EMBL" id="RQGD01000046">
    <property type="protein sequence ID" value="TGL56485.1"/>
    <property type="molecule type" value="Genomic_DNA"/>
</dbReference>
<evidence type="ECO:0000259" key="3">
    <source>
        <dbReference type="Pfam" id="PF25973"/>
    </source>
</evidence>
<protein>
    <submittedName>
        <fullName evidence="4">Efflux RND transporter periplasmic adaptor subunit</fullName>
    </submittedName>
</protein>
<comment type="caution">
    <text evidence="4">The sequence shown here is derived from an EMBL/GenBank/DDBJ whole genome shotgun (WGS) entry which is preliminary data.</text>
</comment>
<dbReference type="GO" id="GO:0015562">
    <property type="term" value="F:efflux transmembrane transporter activity"/>
    <property type="evidence" value="ECO:0007669"/>
    <property type="project" value="TreeGrafter"/>
</dbReference>
<dbReference type="InterPro" id="IPR006143">
    <property type="entry name" value="RND_pump_MFP"/>
</dbReference>
<dbReference type="PANTHER" id="PTHR30469">
    <property type="entry name" value="MULTIDRUG RESISTANCE PROTEIN MDTA"/>
    <property type="match status" value="1"/>
</dbReference>
<evidence type="ECO:0000313" key="5">
    <source>
        <dbReference type="Proteomes" id="UP000297693"/>
    </source>
</evidence>
<dbReference type="InterPro" id="IPR058792">
    <property type="entry name" value="Beta-barrel_RND_2"/>
</dbReference>
<dbReference type="Gene3D" id="1.10.287.470">
    <property type="entry name" value="Helix hairpin bin"/>
    <property type="match status" value="1"/>
</dbReference>
<feature type="domain" description="CusB-like beta-barrel" evidence="2">
    <location>
        <begin position="247"/>
        <end position="317"/>
    </location>
</feature>
<sequence>MRLSIIKIKDQKGDVNMFSLINLFYNEFKPWLFVAILMVLFSCSPSKEDNASTEGGKNSIGNSVIIVRPEVQGGNEKTTFPGQLKPWFEAPMYAQVSGYVKHWHKDYGAYVKKGEVLAEILAPTVDADFSQAQAEWEAQRAKYDLADITEKRYTALRESNVVSEQSISVAKASQNAEKYIWNATKQQVKKQEVYLAFKKIRAPFDGVITERNINVGQYVNKEGNLSEGIGPQNLFTVADIHKLRLFVSVPNFYVSLLKPGLKVQVSLAQYPNRTFEASFGNYSRGYDAHTQTVLVQFILENKDLSIWPGSYATVRWSIENTNHSLRIPTSALVFDEGGTRVATLTDSNRIHFKDIEVGKVTDSFVDIKSGLSESDRVIKNPRASYLEEDIILDQIVDSFKDKGVLNGKIKLEDSSSSKDSI</sequence>
<dbReference type="Gene3D" id="2.40.50.100">
    <property type="match status" value="1"/>
</dbReference>
<reference evidence="4" key="1">
    <citation type="journal article" date="2019" name="PLoS Negl. Trop. Dis.">
        <title>Revisiting the worldwide diversity of Leptospira species in the environment.</title>
        <authorList>
            <person name="Vincent A.T."/>
            <person name="Schiettekatte O."/>
            <person name="Bourhy P."/>
            <person name="Veyrier F.J."/>
            <person name="Picardeau M."/>
        </authorList>
    </citation>
    <scope>NUCLEOTIDE SEQUENCE [LARGE SCALE GENOMIC DNA]</scope>
    <source>
        <strain evidence="4">201702476</strain>
    </source>
</reference>
<dbReference type="Proteomes" id="UP000297693">
    <property type="component" value="Unassembled WGS sequence"/>
</dbReference>
<dbReference type="OrthoDB" id="320389at2"/>
<dbReference type="InterPro" id="IPR058647">
    <property type="entry name" value="BSH_CzcB-like"/>
</dbReference>
<evidence type="ECO:0000313" key="4">
    <source>
        <dbReference type="EMBL" id="TGL56485.1"/>
    </source>
</evidence>
<dbReference type="Pfam" id="PF25973">
    <property type="entry name" value="BSH_CzcB"/>
    <property type="match status" value="1"/>
</dbReference>
<proteinExistence type="inferred from homology"/>
<dbReference type="GO" id="GO:1990281">
    <property type="term" value="C:efflux pump complex"/>
    <property type="evidence" value="ECO:0007669"/>
    <property type="project" value="TreeGrafter"/>
</dbReference>
<dbReference type="AlphaFoldDB" id="A0A4V3JQN5"/>
<gene>
    <name evidence="4" type="ORF">EHQ58_17865</name>
</gene>
<organism evidence="4 5">
    <name type="scientific">Leptospira ognonensis</name>
    <dbReference type="NCBI Taxonomy" id="2484945"/>
    <lineage>
        <taxon>Bacteria</taxon>
        <taxon>Pseudomonadati</taxon>
        <taxon>Spirochaetota</taxon>
        <taxon>Spirochaetia</taxon>
        <taxon>Leptospirales</taxon>
        <taxon>Leptospiraceae</taxon>
        <taxon>Leptospira</taxon>
    </lineage>
</organism>
<keyword evidence="5" id="KW-1185">Reference proteome</keyword>
<dbReference type="Gene3D" id="2.40.420.20">
    <property type="match status" value="1"/>
</dbReference>
<feature type="domain" description="CzcB-like barrel-sandwich hybrid" evidence="3">
    <location>
        <begin position="93"/>
        <end position="224"/>
    </location>
</feature>
<dbReference type="SUPFAM" id="SSF111369">
    <property type="entry name" value="HlyD-like secretion proteins"/>
    <property type="match status" value="1"/>
</dbReference>
<dbReference type="Pfam" id="PF25954">
    <property type="entry name" value="Beta-barrel_RND_2"/>
    <property type="match status" value="1"/>
</dbReference>
<dbReference type="Gene3D" id="2.40.30.170">
    <property type="match status" value="1"/>
</dbReference>
<comment type="similarity">
    <text evidence="1">Belongs to the membrane fusion protein (MFP) (TC 8.A.1) family.</text>
</comment>
<dbReference type="NCBIfam" id="TIGR01730">
    <property type="entry name" value="RND_mfp"/>
    <property type="match status" value="1"/>
</dbReference>